<gene>
    <name evidence="2" type="ORF">F53441_9730</name>
</gene>
<dbReference type="Proteomes" id="UP000605986">
    <property type="component" value="Unassembled WGS sequence"/>
</dbReference>
<dbReference type="EMBL" id="JAADJG010000446">
    <property type="protein sequence ID" value="KAF4446688.1"/>
    <property type="molecule type" value="Genomic_DNA"/>
</dbReference>
<dbReference type="OrthoDB" id="1262810at2759"/>
<protein>
    <submittedName>
        <fullName evidence="2">Uncharacterized protein</fullName>
    </submittedName>
</protein>
<keyword evidence="3" id="KW-1185">Reference proteome</keyword>
<proteinExistence type="predicted"/>
<dbReference type="PANTHER" id="PTHR32387:SF0">
    <property type="entry name" value="PROTEIN NO VEIN"/>
    <property type="match status" value="1"/>
</dbReference>
<dbReference type="PANTHER" id="PTHR32387">
    <property type="entry name" value="WU:FJ29H11"/>
    <property type="match status" value="1"/>
</dbReference>
<name>A0A8H4NV94_9HYPO</name>
<evidence type="ECO:0000313" key="3">
    <source>
        <dbReference type="Proteomes" id="UP000605986"/>
    </source>
</evidence>
<evidence type="ECO:0000313" key="2">
    <source>
        <dbReference type="EMBL" id="KAF4446688.1"/>
    </source>
</evidence>
<feature type="region of interest" description="Disordered" evidence="1">
    <location>
        <begin position="1305"/>
        <end position="1324"/>
    </location>
</feature>
<sequence>MASTQEVEEIIRSLNGDVKPGKDVEDSAKKLLLQLLRCTDDKDFVMAASASEIPFITFRIYLDRIVVDSNHDGFDQTALDVLCQPNSDQQPSFERSGSSFKSFVIATKKVHIQSRGLSVEFEHSMLDSENGMMKPIKATPSQFLSKHLTRITLYFHDQGNEKDMQNLRRVVLSQFENIQETSLLFLKRIRTIRVENYDESGKMIRSKDFHKKVLGQYRTFLRFTTIGEKERESSSQLYHVTEQPADDLATSVILAFPITDGSEPHVAGRIKGIFNIVQMRKSHFKFHIHSDFDIDDEGRDIAATSTRNLRIRGWVATAFFRAILQFLEDPVLCYHWPLFLPEGSTTDLFWSGLEIDIRAWIIKNPIFRSKNTEQWRLIHHLLTNTSDGIDEHKRPLLEDPNNDSLITALYPQTAVNVLEEYGLKALPASQFIEWVDIDLNGKNSKIQAKTTSEEWHSAMARLLSKRLIKPEYKEKLRSVPILQLTDGTWTSLASGPIYFPTAGGLDIPDALGLRLVSRPTSSNPDRSAFSQKLGVAQATVDQVREWILARFTSSDAPSNPVVVNGLLRYLYLTHKPGKGEQEQSYDRIRVLTRGTSLVNPQKEIVYLPGTDHAYTPESLLTCAGSAPLYLHCILEPTTLYLSPSIPSLFHPTWRQWLCGCVGIQEQLSILQQNPLDKSVGRLFSTNDAAEDLSDHFQYVLNNHPEKFLGLFEYLWVLDKTKVLKSPALVSKIRDLPAQNLCGVLFPLKLQDTWLPYKYLLNCVELYMENPDTFPSLKLHERGKLPTFGTKWDFLTRHFGVKCSLNLDFLLEILKSIKRSYIGPLSTSQTQKVFDLYAAISEKFALSDDKTKQRALELFDDSGILYIDAKGSMWTSSSCCLWSAPPDMMSVCSLKSIYSKQSLRIQTLQNLFHKQLDIRDATLDNLVTELNILRNSGCEDVARIMDIYRYLDEELNPSPEMRHVFDKTPLIFVKQGDNSTWRESSKCAWSEAKEQVIDNNLSDLYKDLKDFFLKKLGVKQSAYDKLLHLDSESVQECKASILSLVDDVHREQVFFPEKLIPKGNFLPVRHPNGTVSLCSVDSEFAIGDRDKLATRLEGDIKILDFGLAEVRRLWPLISWLFIEDRCLSRRVKEWTRASTDSGCLMPEWGLDLRRKAYHIVRVAATFNSPRFHNNALILYSELLTMQIIETGTIFSEVEIIQDGKRVRSKPEPALVHISDVDDGIVIYVPKDWREQQLCLQSALPRKLGGWLMRKPYEQLNGGMFEMINALTSIISSPASVLSEILDAQDIVKLPFEDEEERKRIIVRLSPKDGEEKNSNQCEPSD</sequence>
<reference evidence="2" key="1">
    <citation type="submission" date="2020-01" db="EMBL/GenBank/DDBJ databases">
        <title>Identification and distribution of gene clusters putatively required for synthesis of sphingolipid metabolism inhibitors in phylogenetically diverse species of the filamentous fungus Fusarium.</title>
        <authorList>
            <person name="Kim H.-S."/>
            <person name="Busman M."/>
            <person name="Brown D.W."/>
            <person name="Divon H."/>
            <person name="Uhlig S."/>
            <person name="Proctor R.H."/>
        </authorList>
    </citation>
    <scope>NUCLEOTIDE SEQUENCE</scope>
    <source>
        <strain evidence="2">NRRL 53441</strain>
    </source>
</reference>
<comment type="caution">
    <text evidence="2">The sequence shown here is derived from an EMBL/GenBank/DDBJ whole genome shotgun (WGS) entry which is preliminary data.</text>
</comment>
<evidence type="ECO:0000256" key="1">
    <source>
        <dbReference type="SAM" id="MobiDB-lite"/>
    </source>
</evidence>
<accession>A0A8H4NV94</accession>
<dbReference type="InterPro" id="IPR052957">
    <property type="entry name" value="Auxin_embryo_med"/>
</dbReference>
<organism evidence="2 3">
    <name type="scientific">Fusarium austroafricanum</name>
    <dbReference type="NCBI Taxonomy" id="2364996"/>
    <lineage>
        <taxon>Eukaryota</taxon>
        <taxon>Fungi</taxon>
        <taxon>Dikarya</taxon>
        <taxon>Ascomycota</taxon>
        <taxon>Pezizomycotina</taxon>
        <taxon>Sordariomycetes</taxon>
        <taxon>Hypocreomycetidae</taxon>
        <taxon>Hypocreales</taxon>
        <taxon>Nectriaceae</taxon>
        <taxon>Fusarium</taxon>
        <taxon>Fusarium concolor species complex</taxon>
    </lineage>
</organism>